<accession>A0A1I3JQF7</accession>
<dbReference type="EMBL" id="FORO01000002">
    <property type="protein sequence ID" value="SFI62481.1"/>
    <property type="molecule type" value="Genomic_DNA"/>
</dbReference>
<dbReference type="AlphaFoldDB" id="A0A1I3JQF7"/>
<evidence type="ECO:0000313" key="2">
    <source>
        <dbReference type="Proteomes" id="UP000182829"/>
    </source>
</evidence>
<sequence>MSRTDDLLIALTLTEFSVHYENTDPALAERA</sequence>
<gene>
    <name evidence="1" type="ORF">SAMN05443661_102212</name>
</gene>
<name>A0A1I3JQF7_9EURY</name>
<dbReference type="Proteomes" id="UP000182829">
    <property type="component" value="Unassembled WGS sequence"/>
</dbReference>
<reference evidence="1 2" key="1">
    <citation type="submission" date="2016-10" db="EMBL/GenBank/DDBJ databases">
        <authorList>
            <person name="de Groot N.N."/>
        </authorList>
    </citation>
    <scope>NUCLEOTIDE SEQUENCE [LARGE SCALE GENOMIC DNA]</scope>
    <source>
        <strain evidence="1 2">SP2</strain>
    </source>
</reference>
<evidence type="ECO:0000313" key="1">
    <source>
        <dbReference type="EMBL" id="SFI62481.1"/>
    </source>
</evidence>
<protein>
    <submittedName>
        <fullName evidence="1">Uncharacterized protein</fullName>
    </submittedName>
</protein>
<proteinExistence type="predicted"/>
<organism evidence="1 2">
    <name type="scientific">Natronobacterium gregoryi</name>
    <dbReference type="NCBI Taxonomy" id="44930"/>
    <lineage>
        <taxon>Archaea</taxon>
        <taxon>Methanobacteriati</taxon>
        <taxon>Methanobacteriota</taxon>
        <taxon>Stenosarchaea group</taxon>
        <taxon>Halobacteria</taxon>
        <taxon>Halobacteriales</taxon>
        <taxon>Natrialbaceae</taxon>
        <taxon>Natronobacterium</taxon>
    </lineage>
</organism>